<evidence type="ECO:0000256" key="1">
    <source>
        <dbReference type="SAM" id="Coils"/>
    </source>
</evidence>
<dbReference type="EMBL" id="AFYH01027392">
    <property type="status" value="NOT_ANNOTATED_CDS"/>
    <property type="molecule type" value="Genomic_DNA"/>
</dbReference>
<sequence>MGEVHIVPSGKVYRQIFDAEVQLVRSLDAARRRSIQYGIPLDSGKIPLVKNLDPLSRGMLSHRQQMWIEGMPNDGITENPVFYRETKISAIEKNKETDEEIAAREVGSLTDIIVSEKTGSDIIQRVSQRRQKLHLEELMKLQKELADLSRDLEPLYLEGGETLLKKLLTSDEKVQQLFKKIESDSDLVTFTIQDLWKLWDDVIQQSLQRKEWIIELDEALKKLEWKRTKMVKDILKTYTLSLEKISFLVPCDVHRYIDKQAMMINQAFLANKRAVAKLYINLIEANLKWEKSLRLKWEDRVQDWKTIQRESFVQKLNGLKPPTCSKKEVHEWWSSFQHLNEEIDSMHVKHMKQFRMLYENICLECLAEIDKLREELLFSQVCTLDEVNYLVNHKLLPLAGNLQRGIEEELDHMDINCHLPMSNPWRSWQSEQSCKVNFSISSCKEQLTCGKSMKLASLIREVFFR</sequence>
<dbReference type="EMBL" id="AFYH01027396">
    <property type="status" value="NOT_ANNOTATED_CDS"/>
    <property type="molecule type" value="Genomic_DNA"/>
</dbReference>
<keyword evidence="1" id="KW-0175">Coiled coil</keyword>
<dbReference type="Proteomes" id="UP000008672">
    <property type="component" value="Unassembled WGS sequence"/>
</dbReference>
<dbReference type="EMBL" id="AFYH01027394">
    <property type="status" value="NOT_ANNOTATED_CDS"/>
    <property type="molecule type" value="Genomic_DNA"/>
</dbReference>
<dbReference type="EMBL" id="AFYH01027388">
    <property type="status" value="NOT_ANNOTATED_CDS"/>
    <property type="molecule type" value="Genomic_DNA"/>
</dbReference>
<keyword evidence="4" id="KW-1185">Reference proteome</keyword>
<dbReference type="Ensembl" id="ENSLACT00000015416.1">
    <property type="protein sequence ID" value="ENSLACP00000015310.1"/>
    <property type="gene ID" value="ENSLACG00000013477.1"/>
</dbReference>
<dbReference type="AlphaFoldDB" id="H3B089"/>
<dbReference type="EMBL" id="AFYH01027391">
    <property type="status" value="NOT_ANNOTATED_CDS"/>
    <property type="molecule type" value="Genomic_DNA"/>
</dbReference>
<dbReference type="PANTHER" id="PTHR21444">
    <property type="entry name" value="COILED-COIL DOMAIN-CONTAINING PROTEIN 180"/>
    <property type="match status" value="1"/>
</dbReference>
<evidence type="ECO:0000313" key="3">
    <source>
        <dbReference type="Ensembl" id="ENSLACP00000015310.1"/>
    </source>
</evidence>
<feature type="coiled-coil region" evidence="1">
    <location>
        <begin position="131"/>
        <end position="158"/>
    </location>
</feature>
<accession>H3B089</accession>
<dbReference type="InterPro" id="IPR028089">
    <property type="entry name" value="DUF4455"/>
</dbReference>
<dbReference type="GeneTree" id="ENSGT00940000153246"/>
<dbReference type="Pfam" id="PF14643">
    <property type="entry name" value="DUF4455"/>
    <property type="match status" value="1"/>
</dbReference>
<evidence type="ECO:0000313" key="4">
    <source>
        <dbReference type="Proteomes" id="UP000008672"/>
    </source>
</evidence>
<proteinExistence type="predicted"/>
<dbReference type="EMBL" id="AFYH01027390">
    <property type="status" value="NOT_ANNOTATED_CDS"/>
    <property type="molecule type" value="Genomic_DNA"/>
</dbReference>
<reference evidence="4" key="1">
    <citation type="submission" date="2011-08" db="EMBL/GenBank/DDBJ databases">
        <title>The draft genome of Latimeria chalumnae.</title>
        <authorList>
            <person name="Di Palma F."/>
            <person name="Alfoldi J."/>
            <person name="Johnson J."/>
            <person name="Berlin A."/>
            <person name="Gnerre S."/>
            <person name="Jaffe D."/>
            <person name="MacCallum I."/>
            <person name="Young S."/>
            <person name="Walker B.J."/>
            <person name="Lander E."/>
            <person name="Lindblad-Toh K."/>
        </authorList>
    </citation>
    <scope>NUCLEOTIDE SEQUENCE [LARGE SCALE GENOMIC DNA]</scope>
    <source>
        <strain evidence="4">Wild caught</strain>
    </source>
</reference>
<dbReference type="HOGENOM" id="CLU_588704_0_0_1"/>
<dbReference type="EMBL" id="AFYH01027389">
    <property type="status" value="NOT_ANNOTATED_CDS"/>
    <property type="molecule type" value="Genomic_DNA"/>
</dbReference>
<name>H3B089_LATCH</name>
<dbReference type="EMBL" id="AFYH01027397">
    <property type="status" value="NOT_ANNOTATED_CDS"/>
    <property type="molecule type" value="Genomic_DNA"/>
</dbReference>
<dbReference type="PANTHER" id="PTHR21444:SF14">
    <property type="entry name" value="COILED-COIL DOMAIN-CONTAINING PROTEIN 180"/>
    <property type="match status" value="1"/>
</dbReference>
<feature type="domain" description="DUF4455" evidence="2">
    <location>
        <begin position="128"/>
        <end position="317"/>
    </location>
</feature>
<dbReference type="EMBL" id="AFYH01027393">
    <property type="status" value="NOT_ANNOTATED_CDS"/>
    <property type="molecule type" value="Genomic_DNA"/>
</dbReference>
<reference evidence="3" key="2">
    <citation type="submission" date="2025-08" db="UniProtKB">
        <authorList>
            <consortium name="Ensembl"/>
        </authorList>
    </citation>
    <scope>IDENTIFICATION</scope>
</reference>
<organism evidence="3 4">
    <name type="scientific">Latimeria chalumnae</name>
    <name type="common">Coelacanth</name>
    <dbReference type="NCBI Taxonomy" id="7897"/>
    <lineage>
        <taxon>Eukaryota</taxon>
        <taxon>Metazoa</taxon>
        <taxon>Chordata</taxon>
        <taxon>Craniata</taxon>
        <taxon>Vertebrata</taxon>
        <taxon>Euteleostomi</taxon>
        <taxon>Coelacanthiformes</taxon>
        <taxon>Coelacanthidae</taxon>
        <taxon>Latimeria</taxon>
    </lineage>
</organism>
<protein>
    <recommendedName>
        <fullName evidence="2">DUF4455 domain-containing protein</fullName>
    </recommendedName>
</protein>
<evidence type="ECO:0000259" key="2">
    <source>
        <dbReference type="Pfam" id="PF14643"/>
    </source>
</evidence>
<reference evidence="3" key="3">
    <citation type="submission" date="2025-09" db="UniProtKB">
        <authorList>
            <consortium name="Ensembl"/>
        </authorList>
    </citation>
    <scope>IDENTIFICATION</scope>
</reference>
<dbReference type="EMBL" id="AFYH01027395">
    <property type="status" value="NOT_ANNOTATED_CDS"/>
    <property type="molecule type" value="Genomic_DNA"/>
</dbReference>